<evidence type="ECO:0000313" key="5">
    <source>
        <dbReference type="Proteomes" id="UP001291926"/>
    </source>
</evidence>
<feature type="non-terminal residue" evidence="4">
    <location>
        <position position="1"/>
    </location>
</feature>
<dbReference type="Pfam" id="PF03171">
    <property type="entry name" value="2OG-FeII_Oxy"/>
    <property type="match status" value="1"/>
</dbReference>
<dbReference type="PROSITE" id="PS51471">
    <property type="entry name" value="FE2OG_OXY"/>
    <property type="match status" value="1"/>
</dbReference>
<dbReference type="Proteomes" id="UP001291926">
    <property type="component" value="Unassembled WGS sequence"/>
</dbReference>
<dbReference type="SUPFAM" id="SSF51197">
    <property type="entry name" value="Clavaminate synthase-like"/>
    <property type="match status" value="1"/>
</dbReference>
<dbReference type="InterPro" id="IPR044861">
    <property type="entry name" value="IPNS-like_FE2OG_OXY"/>
</dbReference>
<comment type="caution">
    <text evidence="4">The sequence shown here is derived from an EMBL/GenBank/DDBJ whole genome shotgun (WGS) entry which is preliminary data.</text>
</comment>
<sequence length="165" mass="18516">QVLEEVYPYFTKLGMLVESIINDCLDLPPNFLKEYNDDRSWDVLLALHYVPAISNTEINIGKTCHTDASSVTFVFQDGVEGLEFYRDGKWIPVVPPHGTLVINIGDLIQLVTVDELTDRLHFADGITLLMITLLNDHSADGYSADSRLNTSILTHLMITNLILLI</sequence>
<keyword evidence="1" id="KW-0479">Metal-binding</keyword>
<dbReference type="Gene3D" id="2.60.120.330">
    <property type="entry name" value="B-lactam Antibiotic, Isopenicillin N Synthase, Chain"/>
    <property type="match status" value="1"/>
</dbReference>
<accession>A0ABR0DVG8</accession>
<evidence type="ECO:0000313" key="4">
    <source>
        <dbReference type="EMBL" id="KAK4493219.1"/>
    </source>
</evidence>
<proteinExistence type="predicted"/>
<name>A0ABR0DVG8_9LAMI</name>
<dbReference type="InterPro" id="IPR005123">
    <property type="entry name" value="Oxoglu/Fe-dep_dioxygenase_dom"/>
</dbReference>
<keyword evidence="2" id="KW-0408">Iron</keyword>
<keyword evidence="5" id="KW-1185">Reference proteome</keyword>
<organism evidence="4 5">
    <name type="scientific">Penstemon davidsonii</name>
    <dbReference type="NCBI Taxonomy" id="160366"/>
    <lineage>
        <taxon>Eukaryota</taxon>
        <taxon>Viridiplantae</taxon>
        <taxon>Streptophyta</taxon>
        <taxon>Embryophyta</taxon>
        <taxon>Tracheophyta</taxon>
        <taxon>Spermatophyta</taxon>
        <taxon>Magnoliopsida</taxon>
        <taxon>eudicotyledons</taxon>
        <taxon>Gunneridae</taxon>
        <taxon>Pentapetalae</taxon>
        <taxon>asterids</taxon>
        <taxon>lamiids</taxon>
        <taxon>Lamiales</taxon>
        <taxon>Plantaginaceae</taxon>
        <taxon>Cheloneae</taxon>
        <taxon>Penstemon</taxon>
    </lineage>
</organism>
<dbReference type="InterPro" id="IPR027443">
    <property type="entry name" value="IPNS-like_sf"/>
</dbReference>
<evidence type="ECO:0000259" key="3">
    <source>
        <dbReference type="PROSITE" id="PS51471"/>
    </source>
</evidence>
<dbReference type="PANTHER" id="PTHR47991">
    <property type="entry name" value="OXOGLUTARATE/IRON-DEPENDENT DIOXYGENASE"/>
    <property type="match status" value="1"/>
</dbReference>
<evidence type="ECO:0000256" key="1">
    <source>
        <dbReference type="ARBA" id="ARBA00022723"/>
    </source>
</evidence>
<dbReference type="EMBL" id="JAYDYQ010000672">
    <property type="protein sequence ID" value="KAK4493219.1"/>
    <property type="molecule type" value="Genomic_DNA"/>
</dbReference>
<gene>
    <name evidence="4" type="ORF">RD792_017906</name>
</gene>
<feature type="domain" description="Fe2OG dioxygenase" evidence="3">
    <location>
        <begin position="40"/>
        <end position="156"/>
    </location>
</feature>
<reference evidence="4 5" key="1">
    <citation type="journal article" date="2023" name="bioRxiv">
        <title>Genome report: Whole genome sequence and annotation of Penstemon davidsonii.</title>
        <authorList>
            <person name="Ostevik K.L."/>
            <person name="Alabady M."/>
            <person name="Zhang M."/>
            <person name="Rausher M.D."/>
        </authorList>
    </citation>
    <scope>NUCLEOTIDE SEQUENCE [LARGE SCALE GENOMIC DNA]</scope>
    <source>
        <strain evidence="4">DNT005</strain>
        <tissue evidence="4">Whole leaf</tissue>
    </source>
</reference>
<evidence type="ECO:0000256" key="2">
    <source>
        <dbReference type="ARBA" id="ARBA00023004"/>
    </source>
</evidence>
<dbReference type="InterPro" id="IPR050295">
    <property type="entry name" value="Plant_2OG-oxidoreductases"/>
</dbReference>
<protein>
    <recommendedName>
        <fullName evidence="3">Fe2OG dioxygenase domain-containing protein</fullName>
    </recommendedName>
</protein>